<comment type="caution">
    <text evidence="2">The sequence shown here is derived from an EMBL/GenBank/DDBJ whole genome shotgun (WGS) entry which is preliminary data.</text>
</comment>
<name>A0A314ZF54_PRUYE</name>
<dbReference type="EMBL" id="PJQY01000171">
    <property type="protein sequence ID" value="PQQ16767.1"/>
    <property type="molecule type" value="Genomic_DNA"/>
</dbReference>
<keyword evidence="3" id="KW-1185">Reference proteome</keyword>
<reference evidence="2 3" key="1">
    <citation type="submission" date="2018-02" db="EMBL/GenBank/DDBJ databases">
        <title>Draft genome of wild Prunus yedoensis var. nudiflora.</title>
        <authorList>
            <person name="Baek S."/>
            <person name="Kim J.-H."/>
            <person name="Choi K."/>
            <person name="Kim G.-B."/>
            <person name="Cho A."/>
            <person name="Jang H."/>
            <person name="Shin C.-H."/>
            <person name="Yu H.-J."/>
            <person name="Mun J.-H."/>
        </authorList>
    </citation>
    <scope>NUCLEOTIDE SEQUENCE [LARGE SCALE GENOMIC DNA]</scope>
    <source>
        <strain evidence="3">cv. Jeju island</strain>
        <tissue evidence="2">Leaf</tissue>
    </source>
</reference>
<proteinExistence type="predicted"/>
<dbReference type="Proteomes" id="UP000250321">
    <property type="component" value="Unassembled WGS sequence"/>
</dbReference>
<protein>
    <submittedName>
        <fullName evidence="2">Putative RING-H2 finger protein ATL21A</fullName>
    </submittedName>
</protein>
<dbReference type="AlphaFoldDB" id="A0A314ZF54"/>
<organism evidence="2 3">
    <name type="scientific">Prunus yedoensis var. nudiflora</name>
    <dbReference type="NCBI Taxonomy" id="2094558"/>
    <lineage>
        <taxon>Eukaryota</taxon>
        <taxon>Viridiplantae</taxon>
        <taxon>Streptophyta</taxon>
        <taxon>Embryophyta</taxon>
        <taxon>Tracheophyta</taxon>
        <taxon>Spermatophyta</taxon>
        <taxon>Magnoliopsida</taxon>
        <taxon>eudicotyledons</taxon>
        <taxon>Gunneridae</taxon>
        <taxon>Pentapetalae</taxon>
        <taxon>rosids</taxon>
        <taxon>fabids</taxon>
        <taxon>Rosales</taxon>
        <taxon>Rosaceae</taxon>
        <taxon>Amygdaloideae</taxon>
        <taxon>Amygdaleae</taxon>
        <taxon>Prunus</taxon>
    </lineage>
</organism>
<evidence type="ECO:0000313" key="3">
    <source>
        <dbReference type="Proteomes" id="UP000250321"/>
    </source>
</evidence>
<sequence length="136" mass="13851">MHTGRRMGSISFLAKKPSTPPVVDIKGLISRATTKPFSISHLPGTSSSRPSATGTKSYGSATPITASLSALVPPSLVEGYLSSSLQLAWSVPDCGSCEANGIICELDNATSSQTICPHSKSGPYGPSGLSSAAKKA</sequence>
<feature type="region of interest" description="Disordered" evidence="1">
    <location>
        <begin position="37"/>
        <end position="59"/>
    </location>
</feature>
<feature type="region of interest" description="Disordered" evidence="1">
    <location>
        <begin position="112"/>
        <end position="136"/>
    </location>
</feature>
<evidence type="ECO:0000256" key="1">
    <source>
        <dbReference type="SAM" id="MobiDB-lite"/>
    </source>
</evidence>
<accession>A0A314ZF54</accession>
<gene>
    <name evidence="2" type="ORF">Pyn_28150</name>
</gene>
<evidence type="ECO:0000313" key="2">
    <source>
        <dbReference type="EMBL" id="PQQ16767.1"/>
    </source>
</evidence>